<evidence type="ECO:0000256" key="5">
    <source>
        <dbReference type="ARBA" id="ARBA00023242"/>
    </source>
</evidence>
<dbReference type="SMART" id="SM01030">
    <property type="entry name" value="BHD_1"/>
    <property type="match status" value="1"/>
</dbReference>
<keyword evidence="5" id="KW-0539">Nucleus</keyword>
<keyword evidence="3" id="KW-0227">DNA damage</keyword>
<feature type="domain" description="Rad4 beta-hairpin" evidence="7">
    <location>
        <begin position="430"/>
        <end position="486"/>
    </location>
</feature>
<dbReference type="GO" id="GO:0003697">
    <property type="term" value="F:single-stranded DNA binding"/>
    <property type="evidence" value="ECO:0007669"/>
    <property type="project" value="TreeGrafter"/>
</dbReference>
<dbReference type="InterPro" id="IPR004583">
    <property type="entry name" value="DNA_repair_Rad4"/>
</dbReference>
<evidence type="ECO:0000256" key="4">
    <source>
        <dbReference type="ARBA" id="ARBA00023204"/>
    </source>
</evidence>
<comment type="subcellular location">
    <subcellularLocation>
        <location evidence="1">Nucleus</location>
    </subcellularLocation>
</comment>
<dbReference type="PANTHER" id="PTHR12135:SF2">
    <property type="entry name" value="DNA REPAIR PROTEIN RAD34"/>
    <property type="match status" value="1"/>
</dbReference>
<reference evidence="10 11" key="1">
    <citation type="journal article" date="2019" name="BMC Genomics">
        <title>Chromosome level assembly and comparative genome analysis confirm lager-brewing yeasts originated from a single hybridization.</title>
        <authorList>
            <person name="Salazar A.N."/>
            <person name="Gorter de Vries A.R."/>
            <person name="van den Broek M."/>
            <person name="Brouwers N."/>
            <person name="de la Torre Cortes P."/>
            <person name="Kuijpers N.G.A."/>
            <person name="Daran J.G."/>
            <person name="Abeel T."/>
        </authorList>
    </citation>
    <scope>NUCLEOTIDE SEQUENCE [LARGE SCALE GENOMIC DNA]</scope>
    <source>
        <strain evidence="10 11">CBS 1483</strain>
    </source>
</reference>
<evidence type="ECO:0000256" key="1">
    <source>
        <dbReference type="ARBA" id="ARBA00004123"/>
    </source>
</evidence>
<feature type="region of interest" description="Disordered" evidence="6">
    <location>
        <begin position="1"/>
        <end position="37"/>
    </location>
</feature>
<dbReference type="GO" id="GO:0005737">
    <property type="term" value="C:cytoplasm"/>
    <property type="evidence" value="ECO:0007669"/>
    <property type="project" value="TreeGrafter"/>
</dbReference>
<dbReference type="GO" id="GO:0000111">
    <property type="term" value="C:nucleotide-excision repair factor 2 complex"/>
    <property type="evidence" value="ECO:0007669"/>
    <property type="project" value="TreeGrafter"/>
</dbReference>
<accession>A0A6C1DQC5</accession>
<feature type="domain" description="Rad4 beta-hairpin" evidence="8">
    <location>
        <begin position="488"/>
        <end position="551"/>
    </location>
</feature>
<comment type="similarity">
    <text evidence="2">Belongs to the XPC family.</text>
</comment>
<gene>
    <name evidence="10" type="primary">RAD34_1</name>
    <name evidence="10" type="ORF">GRS66_001045</name>
</gene>
<dbReference type="GO" id="GO:0003684">
    <property type="term" value="F:damaged DNA binding"/>
    <property type="evidence" value="ECO:0007669"/>
    <property type="project" value="InterPro"/>
</dbReference>
<feature type="domain" description="Rad4 beta-hairpin" evidence="9">
    <location>
        <begin position="565"/>
        <end position="650"/>
    </location>
</feature>
<dbReference type="InterPro" id="IPR018326">
    <property type="entry name" value="Rad4_beta-hairpin_dom1"/>
</dbReference>
<dbReference type="AlphaFoldDB" id="A0A6C1DQC5"/>
<feature type="compositionally biased region" description="Acidic residues" evidence="6">
    <location>
        <begin position="28"/>
        <end position="37"/>
    </location>
</feature>
<dbReference type="GO" id="GO:0006298">
    <property type="term" value="P:mismatch repair"/>
    <property type="evidence" value="ECO:0007669"/>
    <property type="project" value="TreeGrafter"/>
</dbReference>
<evidence type="ECO:0000313" key="10">
    <source>
        <dbReference type="EMBL" id="QID78820.1"/>
    </source>
</evidence>
<dbReference type="InterPro" id="IPR018328">
    <property type="entry name" value="Rad4_beta-hairpin_dom3"/>
</dbReference>
<dbReference type="InterPro" id="IPR036985">
    <property type="entry name" value="Transglutaminase-like_sf"/>
</dbReference>
<organism evidence="10 11">
    <name type="scientific">Saccharomyces pastorianus</name>
    <name type="common">Lager yeast</name>
    <name type="synonym">Saccharomyces cerevisiae x Saccharomyces eubayanus</name>
    <dbReference type="NCBI Taxonomy" id="27292"/>
    <lineage>
        <taxon>Eukaryota</taxon>
        <taxon>Fungi</taxon>
        <taxon>Dikarya</taxon>
        <taxon>Ascomycota</taxon>
        <taxon>Saccharomycotina</taxon>
        <taxon>Saccharomycetes</taxon>
        <taxon>Saccharomycetales</taxon>
        <taxon>Saccharomycetaceae</taxon>
        <taxon>Saccharomyces</taxon>
    </lineage>
</organism>
<evidence type="ECO:0000313" key="11">
    <source>
        <dbReference type="Proteomes" id="UP000501346"/>
    </source>
</evidence>
<evidence type="ECO:0000259" key="8">
    <source>
        <dbReference type="SMART" id="SM01031"/>
    </source>
</evidence>
<sequence>MAKRLLESSQNDQASRKNSKIEKKEVSFYEEEETDDSFDSFYQDEEDNLSDVDWEEVSLDGSLTVTFGNIRRDREKVSKYKRKHNKKAFNYQRLKYGLHLIMIPFMLFLLKSRMKWIDDERLNRRLRRSVPKLIGKKFKDWDVRDPAFKMDSLRTLLLGLVLWFRSNYKMNSNGIRQNFNRLQYLIKYADNQNENSIFESTYKKVLENQQEFYGNRPLINHGVEDIRKMAKRKMANRDILTLFFFIILENVLPGPKKLYLCFALPLHDYDIRCNKVKWQIEHGIGKVRNRFDSDLIQPYFWIELEVPTLSDGELYIIDPIAHLGEREMVLKTREDQFVPTYQPSVDMKYNLNQKFHYVVRINHAEKVLQDVSPRYVPNVCYRYFELSESSPILKSKHYTSYQYLSKWLKVLNKKKASVHHYAIMKKIALTNFTLPKSVTEIKRTDNFVIPSLLKSNEVLKACAKQAATFTKGDNSQEPIFWRRDVIQLKSKQHWAILGRSILPNAQPLKRKKYLPMRERMVRNLDKYVIKELFSYEQTMKSPKYPSTYCDHLGQEHVITDLSHYKNKFGNIEIYSKETKPDGFELIPLSKEVDIKCLIKEYNKGKRKMQKIKYLDVVSGFDFKQKKGHAIPKIESILVKETDYKAVQLLKQQTKVLLGLSFWDILLRKLRVNDRLNAEYGNVGNNEETLDDH</sequence>
<dbReference type="PANTHER" id="PTHR12135">
    <property type="entry name" value="DNA REPAIR PROTEIN XP-C / RAD4"/>
    <property type="match status" value="1"/>
</dbReference>
<evidence type="ECO:0000256" key="3">
    <source>
        <dbReference type="ARBA" id="ARBA00022763"/>
    </source>
</evidence>
<keyword evidence="4" id="KW-0234">DNA repair</keyword>
<evidence type="ECO:0000256" key="6">
    <source>
        <dbReference type="SAM" id="MobiDB-lite"/>
    </source>
</evidence>
<dbReference type="Proteomes" id="UP000501346">
    <property type="component" value="Chromosome ScIV"/>
</dbReference>
<dbReference type="InterPro" id="IPR042488">
    <property type="entry name" value="Rad4_BHD3_sf"/>
</dbReference>
<keyword evidence="11" id="KW-1185">Reference proteome</keyword>
<dbReference type="Pfam" id="PF10405">
    <property type="entry name" value="BHD_3"/>
    <property type="match status" value="1"/>
</dbReference>
<dbReference type="OrthoDB" id="300780at2759"/>
<dbReference type="GO" id="GO:0071942">
    <property type="term" value="C:XPC complex"/>
    <property type="evidence" value="ECO:0007669"/>
    <property type="project" value="TreeGrafter"/>
</dbReference>
<dbReference type="GO" id="GO:0006289">
    <property type="term" value="P:nucleotide-excision repair"/>
    <property type="evidence" value="ECO:0007669"/>
    <property type="project" value="InterPro"/>
</dbReference>
<dbReference type="InterPro" id="IPR018327">
    <property type="entry name" value="BHD_2"/>
</dbReference>
<dbReference type="EMBL" id="CP048985">
    <property type="protein sequence ID" value="QID78820.1"/>
    <property type="molecule type" value="Genomic_DNA"/>
</dbReference>
<dbReference type="Pfam" id="PF10403">
    <property type="entry name" value="BHD_1"/>
    <property type="match status" value="1"/>
</dbReference>
<dbReference type="SMART" id="SM01031">
    <property type="entry name" value="BHD_2"/>
    <property type="match status" value="1"/>
</dbReference>
<evidence type="ECO:0000259" key="7">
    <source>
        <dbReference type="SMART" id="SM01030"/>
    </source>
</evidence>
<evidence type="ECO:0000256" key="2">
    <source>
        <dbReference type="ARBA" id="ARBA00009525"/>
    </source>
</evidence>
<dbReference type="SMART" id="SM01032">
    <property type="entry name" value="BHD_3"/>
    <property type="match status" value="1"/>
</dbReference>
<name>A0A6C1DQC5_SACPS</name>
<dbReference type="Gene3D" id="3.30.70.2460">
    <property type="entry name" value="Rad4, beta-hairpin domain BHD3"/>
    <property type="match status" value="1"/>
</dbReference>
<evidence type="ECO:0000259" key="9">
    <source>
        <dbReference type="SMART" id="SM01032"/>
    </source>
</evidence>
<protein>
    <submittedName>
        <fullName evidence="10">DNA repair protein rad34</fullName>
    </submittedName>
</protein>
<proteinExistence type="inferred from homology"/>
<dbReference type="Gene3D" id="3.90.260.10">
    <property type="entry name" value="Transglutaminase-like"/>
    <property type="match status" value="1"/>
</dbReference>